<comment type="caution">
    <text evidence="6">The sequence shown here is derived from an EMBL/GenBank/DDBJ whole genome shotgun (WGS) entry which is preliminary data.</text>
</comment>
<dbReference type="GO" id="GO:0046872">
    <property type="term" value="F:metal ion binding"/>
    <property type="evidence" value="ECO:0007669"/>
    <property type="project" value="UniProtKB-KW"/>
</dbReference>
<dbReference type="RefSeq" id="WP_027888658.1">
    <property type="nucleotide sequence ID" value="NZ_JBHSXZ010000024.1"/>
</dbReference>
<evidence type="ECO:0000313" key="6">
    <source>
        <dbReference type="EMBL" id="RIH74354.1"/>
    </source>
</evidence>
<organism evidence="6 7">
    <name type="scientific">Meiothermus taiwanensis</name>
    <dbReference type="NCBI Taxonomy" id="172827"/>
    <lineage>
        <taxon>Bacteria</taxon>
        <taxon>Thermotogati</taxon>
        <taxon>Deinococcota</taxon>
        <taxon>Deinococci</taxon>
        <taxon>Thermales</taxon>
        <taxon>Thermaceae</taxon>
        <taxon>Meiothermus</taxon>
    </lineage>
</organism>
<evidence type="ECO:0000256" key="4">
    <source>
        <dbReference type="ARBA" id="ARBA00023014"/>
    </source>
</evidence>
<dbReference type="SMART" id="SM00704">
    <property type="entry name" value="ZnF_CDGSH"/>
    <property type="match status" value="1"/>
</dbReference>
<accession>A0A399DPT7</accession>
<evidence type="ECO:0000256" key="1">
    <source>
        <dbReference type="ARBA" id="ARBA00022714"/>
    </source>
</evidence>
<evidence type="ECO:0000256" key="2">
    <source>
        <dbReference type="ARBA" id="ARBA00022723"/>
    </source>
</evidence>
<dbReference type="Gene3D" id="3.40.5.90">
    <property type="entry name" value="CDGSH iron-sulfur domain, mitoNEET-type"/>
    <property type="match status" value="1"/>
</dbReference>
<reference evidence="6 7" key="1">
    <citation type="submission" date="2018-08" db="EMBL/GenBank/DDBJ databases">
        <title>Meiothermus cateniformans JCM 15151 genome sequencing project.</title>
        <authorList>
            <person name="Da Costa M.S."/>
            <person name="Albuquerque L."/>
            <person name="Raposo P."/>
            <person name="Froufe H.J.C."/>
            <person name="Barroso C.S."/>
            <person name="Egas C."/>
        </authorList>
    </citation>
    <scope>NUCLEOTIDE SEQUENCE [LARGE SCALE GENOMIC DNA]</scope>
    <source>
        <strain evidence="6 7">JCM 15151</strain>
    </source>
</reference>
<dbReference type="InterPro" id="IPR018967">
    <property type="entry name" value="FeS-contain_CDGSH-typ"/>
</dbReference>
<protein>
    <submittedName>
        <fullName evidence="6">Iron-binding zinc finger CDGSH type</fullName>
    </submittedName>
</protein>
<dbReference type="InterPro" id="IPR042216">
    <property type="entry name" value="MitoNEET_CISD"/>
</dbReference>
<evidence type="ECO:0000313" key="7">
    <source>
        <dbReference type="Proteomes" id="UP000266089"/>
    </source>
</evidence>
<keyword evidence="2" id="KW-0479">Metal-binding</keyword>
<dbReference type="AlphaFoldDB" id="A0A399DPT7"/>
<dbReference type="OrthoDB" id="9795032at2"/>
<dbReference type="Proteomes" id="UP000266089">
    <property type="component" value="Unassembled WGS sequence"/>
</dbReference>
<dbReference type="EMBL" id="QWKX01000121">
    <property type="protein sequence ID" value="RIH74354.1"/>
    <property type="molecule type" value="Genomic_DNA"/>
</dbReference>
<sequence>MRIRLRENGPLVIDLPEGSRYLLGGEERVLERAKLALCRCGHSQNKPLCDGSHKRVGFLATGGELELDPR</sequence>
<dbReference type="GO" id="GO:0051537">
    <property type="term" value="F:2 iron, 2 sulfur cluster binding"/>
    <property type="evidence" value="ECO:0007669"/>
    <property type="project" value="UniProtKB-KW"/>
</dbReference>
<dbReference type="GO" id="GO:0005737">
    <property type="term" value="C:cytoplasm"/>
    <property type="evidence" value="ECO:0007669"/>
    <property type="project" value="UniProtKB-ARBA"/>
</dbReference>
<evidence type="ECO:0000259" key="5">
    <source>
        <dbReference type="SMART" id="SM00704"/>
    </source>
</evidence>
<evidence type="ECO:0000256" key="3">
    <source>
        <dbReference type="ARBA" id="ARBA00023004"/>
    </source>
</evidence>
<feature type="domain" description="Iron-binding zinc finger CDGSH type" evidence="5">
    <location>
        <begin position="23"/>
        <end position="59"/>
    </location>
</feature>
<proteinExistence type="predicted"/>
<dbReference type="Pfam" id="PF09360">
    <property type="entry name" value="zf-CDGSH"/>
    <property type="match status" value="1"/>
</dbReference>
<name>A0A399DPT7_9DEIN</name>
<gene>
    <name evidence="6" type="ORF">Mcate_02749</name>
</gene>
<keyword evidence="1" id="KW-0001">2Fe-2S</keyword>
<keyword evidence="3" id="KW-0408">Iron</keyword>
<keyword evidence="4" id="KW-0411">Iron-sulfur</keyword>